<feature type="chain" id="PRO_5038533892" description="Lipoprotein" evidence="2">
    <location>
        <begin position="21"/>
        <end position="185"/>
    </location>
</feature>
<evidence type="ECO:0000256" key="2">
    <source>
        <dbReference type="SAM" id="SignalP"/>
    </source>
</evidence>
<protein>
    <recommendedName>
        <fullName evidence="5">Lipoprotein</fullName>
    </recommendedName>
</protein>
<feature type="compositionally biased region" description="Low complexity" evidence="1">
    <location>
        <begin position="38"/>
        <end position="58"/>
    </location>
</feature>
<name>A0A7Y9E8Z4_9ACTN</name>
<keyword evidence="2" id="KW-0732">Signal</keyword>
<evidence type="ECO:0000313" key="4">
    <source>
        <dbReference type="Proteomes" id="UP000535511"/>
    </source>
</evidence>
<evidence type="ECO:0000313" key="3">
    <source>
        <dbReference type="EMBL" id="NYD43115.1"/>
    </source>
</evidence>
<dbReference type="RefSeq" id="WP_179664671.1">
    <property type="nucleotide sequence ID" value="NZ_JACCBG010000001.1"/>
</dbReference>
<sequence length="185" mass="19208">MERSRSAFAALGLLLACALAGCSSQDPVPKVAPASGMSESVSPSASDPASESATATPSKKARPVAVVRSWVAARNKALRGEGVDDVRELSAPSCRTCDGLIEPIEEIYSSGGHFDTAGWRIAKARLRSTGSSRAVVDAGVVMAGGTTVSEAGATPNEYPPERHMAVFKLQPSEKGWLVSFLGFLS</sequence>
<gene>
    <name evidence="3" type="ORF">BJZ21_003198</name>
</gene>
<organism evidence="3 4">
    <name type="scientific">Nocardioides panaciterrulae</name>
    <dbReference type="NCBI Taxonomy" id="661492"/>
    <lineage>
        <taxon>Bacteria</taxon>
        <taxon>Bacillati</taxon>
        <taxon>Actinomycetota</taxon>
        <taxon>Actinomycetes</taxon>
        <taxon>Propionibacteriales</taxon>
        <taxon>Nocardioidaceae</taxon>
        <taxon>Nocardioides</taxon>
    </lineage>
</organism>
<reference evidence="3 4" key="1">
    <citation type="submission" date="2020-07" db="EMBL/GenBank/DDBJ databases">
        <title>Sequencing the genomes of 1000 actinobacteria strains.</title>
        <authorList>
            <person name="Klenk H.-P."/>
        </authorList>
    </citation>
    <scope>NUCLEOTIDE SEQUENCE [LARGE SCALE GENOMIC DNA]</scope>
    <source>
        <strain evidence="3 4">DSM 21350</strain>
    </source>
</reference>
<keyword evidence="4" id="KW-1185">Reference proteome</keyword>
<dbReference type="EMBL" id="JACCBG010000001">
    <property type="protein sequence ID" value="NYD43115.1"/>
    <property type="molecule type" value="Genomic_DNA"/>
</dbReference>
<feature type="signal peptide" evidence="2">
    <location>
        <begin position="1"/>
        <end position="20"/>
    </location>
</feature>
<proteinExistence type="predicted"/>
<evidence type="ECO:0000256" key="1">
    <source>
        <dbReference type="SAM" id="MobiDB-lite"/>
    </source>
</evidence>
<evidence type="ECO:0008006" key="5">
    <source>
        <dbReference type="Google" id="ProtNLM"/>
    </source>
</evidence>
<dbReference type="AlphaFoldDB" id="A0A7Y9E8Z4"/>
<accession>A0A7Y9E8Z4</accession>
<feature type="region of interest" description="Disordered" evidence="1">
    <location>
        <begin position="25"/>
        <end position="60"/>
    </location>
</feature>
<dbReference type="Proteomes" id="UP000535511">
    <property type="component" value="Unassembled WGS sequence"/>
</dbReference>
<dbReference type="PROSITE" id="PS51257">
    <property type="entry name" value="PROKAR_LIPOPROTEIN"/>
    <property type="match status" value="1"/>
</dbReference>
<comment type="caution">
    <text evidence="3">The sequence shown here is derived from an EMBL/GenBank/DDBJ whole genome shotgun (WGS) entry which is preliminary data.</text>
</comment>